<sequence length="127" mass="13295">MRDSPFEDLVFGVCRHDGDALGFTRGSEPSIGGWIHLRPLAWRPPGALLRSPERVARGRDETGRAGGGAPSEQDKVAGGGGGGMLARSVSESGRPGGPTDRGDTRTEIKSGKRERGNWGREGTTGAV</sequence>
<protein>
    <submittedName>
        <fullName evidence="2">Uncharacterized protein</fullName>
    </submittedName>
</protein>
<dbReference type="EMBL" id="PYDT01000010">
    <property type="protein sequence ID" value="THU46678.1"/>
    <property type="molecule type" value="Genomic_DNA"/>
</dbReference>
<feature type="region of interest" description="Disordered" evidence="1">
    <location>
        <begin position="45"/>
        <end position="127"/>
    </location>
</feature>
<proteinExistence type="predicted"/>
<organism evidence="2 3">
    <name type="scientific">Musa balbisiana</name>
    <name type="common">Banana</name>
    <dbReference type="NCBI Taxonomy" id="52838"/>
    <lineage>
        <taxon>Eukaryota</taxon>
        <taxon>Viridiplantae</taxon>
        <taxon>Streptophyta</taxon>
        <taxon>Embryophyta</taxon>
        <taxon>Tracheophyta</taxon>
        <taxon>Spermatophyta</taxon>
        <taxon>Magnoliopsida</taxon>
        <taxon>Liliopsida</taxon>
        <taxon>Zingiberales</taxon>
        <taxon>Musaceae</taxon>
        <taxon>Musa</taxon>
    </lineage>
</organism>
<gene>
    <name evidence="2" type="ORF">C4D60_Mb09t07430</name>
</gene>
<evidence type="ECO:0000256" key="1">
    <source>
        <dbReference type="SAM" id="MobiDB-lite"/>
    </source>
</evidence>
<evidence type="ECO:0000313" key="3">
    <source>
        <dbReference type="Proteomes" id="UP000317650"/>
    </source>
</evidence>
<dbReference type="AlphaFoldDB" id="A0A4S8IEN1"/>
<feature type="compositionally biased region" description="Basic and acidic residues" evidence="1">
    <location>
        <begin position="51"/>
        <end position="63"/>
    </location>
</feature>
<feature type="compositionally biased region" description="Basic and acidic residues" evidence="1">
    <location>
        <begin position="100"/>
        <end position="118"/>
    </location>
</feature>
<keyword evidence="3" id="KW-1185">Reference proteome</keyword>
<reference evidence="2 3" key="1">
    <citation type="journal article" date="2019" name="Nat. Plants">
        <title>Genome sequencing of Musa balbisiana reveals subgenome evolution and function divergence in polyploid bananas.</title>
        <authorList>
            <person name="Yao X."/>
        </authorList>
    </citation>
    <scope>NUCLEOTIDE SEQUENCE [LARGE SCALE GENOMIC DNA]</scope>
    <source>
        <strain evidence="3">cv. DH-PKW</strain>
        <tissue evidence="2">Leaves</tissue>
    </source>
</reference>
<name>A0A4S8IEN1_MUSBA</name>
<evidence type="ECO:0000313" key="2">
    <source>
        <dbReference type="EMBL" id="THU46678.1"/>
    </source>
</evidence>
<dbReference type="Proteomes" id="UP000317650">
    <property type="component" value="Chromosome 9"/>
</dbReference>
<accession>A0A4S8IEN1</accession>
<comment type="caution">
    <text evidence="2">The sequence shown here is derived from an EMBL/GenBank/DDBJ whole genome shotgun (WGS) entry which is preliminary data.</text>
</comment>